<keyword evidence="2 3" id="KW-0028">Amino-acid biosynthesis</keyword>
<keyword evidence="3" id="KW-0413">Isomerase</keyword>
<comment type="catalytic activity">
    <reaction evidence="3">
        <text>chorismate = prephenate</text>
        <dbReference type="Rhea" id="RHEA:13897"/>
        <dbReference type="ChEBI" id="CHEBI:29748"/>
        <dbReference type="ChEBI" id="CHEBI:29934"/>
        <dbReference type="EC" id="5.4.99.5"/>
    </reaction>
</comment>
<dbReference type="PIRSF" id="PIRSF005965">
    <property type="entry name" value="Chor_mut_AroH"/>
    <property type="match status" value="1"/>
</dbReference>
<organism evidence="4 5">
    <name type="scientific">Treponema denticola SP33</name>
    <dbReference type="NCBI Taxonomy" id="999437"/>
    <lineage>
        <taxon>Bacteria</taxon>
        <taxon>Pseudomonadati</taxon>
        <taxon>Spirochaetota</taxon>
        <taxon>Spirochaetia</taxon>
        <taxon>Spirochaetales</taxon>
        <taxon>Treponemataceae</taxon>
        <taxon>Treponema</taxon>
    </lineage>
</organism>
<name>M2AFH6_TREDN</name>
<dbReference type="EC" id="5.4.99.5" evidence="1 3"/>
<dbReference type="GO" id="GO:0008652">
    <property type="term" value="P:amino acid biosynthetic process"/>
    <property type="evidence" value="ECO:0007669"/>
    <property type="project" value="UniProtKB-UniRule"/>
</dbReference>
<reference evidence="4 5" key="1">
    <citation type="submission" date="2012-01" db="EMBL/GenBank/DDBJ databases">
        <title>The Genome Sequence of Treponema denticola SP33.</title>
        <authorList>
            <consortium name="The Broad Institute Genome Sequencing Platform"/>
            <person name="Earl A."/>
            <person name="Ward D."/>
            <person name="Feldgarden M."/>
            <person name="Gevers D."/>
            <person name="Blanton J.M."/>
            <person name="Fenno C.J."/>
            <person name="Baranova O.V."/>
            <person name="Mathney J."/>
            <person name="Dewhirst F.E."/>
            <person name="Izard J."/>
            <person name="Young S.K."/>
            <person name="Zeng Q."/>
            <person name="Gargeya S."/>
            <person name="Fitzgerald M."/>
            <person name="Haas B."/>
            <person name="Abouelleil A."/>
            <person name="Alvarado L."/>
            <person name="Arachchi H.M."/>
            <person name="Berlin A."/>
            <person name="Chapman S.B."/>
            <person name="Gearin G."/>
            <person name="Goldberg J."/>
            <person name="Griggs A."/>
            <person name="Gujja S."/>
            <person name="Hansen M."/>
            <person name="Heiman D."/>
            <person name="Howarth C."/>
            <person name="Larimer J."/>
            <person name="Lui A."/>
            <person name="MacDonald P.J.P."/>
            <person name="McCowen C."/>
            <person name="Montmayeur A."/>
            <person name="Murphy C."/>
            <person name="Neiman D."/>
            <person name="Pearson M."/>
            <person name="Priest M."/>
            <person name="Roberts A."/>
            <person name="Saif S."/>
            <person name="Shea T."/>
            <person name="Sisk P."/>
            <person name="Stolte C."/>
            <person name="Sykes S."/>
            <person name="Wortman J."/>
            <person name="Nusbaum C."/>
            <person name="Birren B."/>
        </authorList>
    </citation>
    <scope>NUCLEOTIDE SEQUENCE [LARGE SCALE GENOMIC DNA]</scope>
    <source>
        <strain evidence="4 5">SP33</strain>
    </source>
</reference>
<dbReference type="EMBL" id="AGDZ01000028">
    <property type="protein sequence ID" value="EMB21911.1"/>
    <property type="molecule type" value="Genomic_DNA"/>
</dbReference>
<dbReference type="NCBIfam" id="TIGR01796">
    <property type="entry name" value="CM_mono_aroH"/>
    <property type="match status" value="1"/>
</dbReference>
<dbReference type="RefSeq" id="WP_010697297.1">
    <property type="nucleotide sequence ID" value="NZ_KB442454.1"/>
</dbReference>
<dbReference type="Gene3D" id="3.30.1330.40">
    <property type="entry name" value="RutC-like"/>
    <property type="match status" value="1"/>
</dbReference>
<feature type="binding site" evidence="2">
    <location>
        <position position="108"/>
    </location>
    <ligand>
        <name>prephenate</name>
        <dbReference type="ChEBI" id="CHEBI:29934"/>
    </ligand>
</feature>
<dbReference type="InterPro" id="IPR035959">
    <property type="entry name" value="RutC-like_sf"/>
</dbReference>
<dbReference type="AlphaFoldDB" id="M2AFH6"/>
<keyword evidence="2 3" id="KW-0057">Aromatic amino acid biosynthesis</keyword>
<protein>
    <recommendedName>
        <fullName evidence="1 3">chorismate mutase</fullName>
        <ecNumber evidence="1 3">5.4.99.5</ecNumber>
    </recommendedName>
</protein>
<evidence type="ECO:0000313" key="4">
    <source>
        <dbReference type="EMBL" id="EMB21911.1"/>
    </source>
</evidence>
<dbReference type="GO" id="GO:0004106">
    <property type="term" value="F:chorismate mutase activity"/>
    <property type="evidence" value="ECO:0007669"/>
    <property type="project" value="UniProtKB-UniRule"/>
</dbReference>
<dbReference type="GO" id="GO:0009073">
    <property type="term" value="P:aromatic amino acid family biosynthetic process"/>
    <property type="evidence" value="ECO:0007669"/>
    <property type="project" value="UniProtKB-UniRule"/>
</dbReference>
<dbReference type="CDD" id="cd02185">
    <property type="entry name" value="AroH"/>
    <property type="match status" value="1"/>
</dbReference>
<comment type="caution">
    <text evidence="4">The sequence shown here is derived from an EMBL/GenBank/DDBJ whole genome shotgun (WGS) entry which is preliminary data.</text>
</comment>
<proteinExistence type="predicted"/>
<dbReference type="OrthoDB" id="9802232at2"/>
<dbReference type="Pfam" id="PF07736">
    <property type="entry name" value="CM_1"/>
    <property type="match status" value="1"/>
</dbReference>
<evidence type="ECO:0000313" key="5">
    <source>
        <dbReference type="Proteomes" id="UP000016183"/>
    </source>
</evidence>
<feature type="binding site" evidence="2">
    <location>
        <position position="93"/>
    </location>
    <ligand>
        <name>prephenate</name>
        <dbReference type="ChEBI" id="CHEBI:29934"/>
    </ligand>
</feature>
<dbReference type="InterPro" id="IPR008243">
    <property type="entry name" value="Chorismate_mutase_AroH"/>
</dbReference>
<gene>
    <name evidence="4" type="ORF">HMPREF9733_02248</name>
</gene>
<dbReference type="PANTHER" id="PTHR21164:SF0">
    <property type="entry name" value="CHORISMATE MUTASE AROH"/>
    <property type="match status" value="1"/>
</dbReference>
<dbReference type="GO" id="GO:0046417">
    <property type="term" value="P:chorismate metabolic process"/>
    <property type="evidence" value="ECO:0007669"/>
    <property type="project" value="TreeGrafter"/>
</dbReference>
<dbReference type="HOGENOM" id="CLU_133236_1_1_12"/>
<evidence type="ECO:0000256" key="3">
    <source>
        <dbReference type="PROSITE-ProRule" id="PRU00514"/>
    </source>
</evidence>
<sequence length="129" mass="14429">MSLIKKLRALRGAVCCEDNEAGISSAVVNLYNRILMENSLSEKDIVSIQFTVTSDIKALNPASALRKNGFAKNTALFCALEPCMEGSLPKTIRILIYYYSRKKPSHIYMGGAEVLRPDLIRKTDKQKIF</sequence>
<accession>M2AFH6</accession>
<dbReference type="Proteomes" id="UP000016183">
    <property type="component" value="Unassembled WGS sequence"/>
</dbReference>
<evidence type="ECO:0000256" key="1">
    <source>
        <dbReference type="NCBIfam" id="TIGR01796"/>
    </source>
</evidence>
<dbReference type="PANTHER" id="PTHR21164">
    <property type="entry name" value="CHORISMATE MUTASE"/>
    <property type="match status" value="1"/>
</dbReference>
<feature type="binding site" evidence="2">
    <location>
        <position position="11"/>
    </location>
    <ligand>
        <name>prephenate</name>
        <dbReference type="ChEBI" id="CHEBI:29934"/>
    </ligand>
</feature>
<evidence type="ECO:0000256" key="2">
    <source>
        <dbReference type="PIRSR" id="PIRSR005965-1"/>
    </source>
</evidence>
<dbReference type="SUPFAM" id="SSF55298">
    <property type="entry name" value="YjgF-like"/>
    <property type="match status" value="1"/>
</dbReference>
<dbReference type="PATRIC" id="fig|999437.3.peg.2319"/>
<dbReference type="PROSITE" id="PS51167">
    <property type="entry name" value="CHORISMATE_MUT_1"/>
    <property type="match status" value="1"/>
</dbReference>